<evidence type="ECO:0000313" key="1">
    <source>
        <dbReference type="EMBL" id="ADN14657.1"/>
    </source>
</evidence>
<dbReference type="OrthoDB" id="4883038at2"/>
<gene>
    <name evidence="1" type="ordered locus">Cyan7822_2690</name>
</gene>
<protein>
    <submittedName>
        <fullName evidence="1">Uncharacterized protein</fullName>
    </submittedName>
</protein>
<organism evidence="1 2">
    <name type="scientific">Gloeothece verrucosa (strain PCC 7822)</name>
    <name type="common">Cyanothece sp. (strain PCC 7822)</name>
    <dbReference type="NCBI Taxonomy" id="497965"/>
    <lineage>
        <taxon>Bacteria</taxon>
        <taxon>Bacillati</taxon>
        <taxon>Cyanobacteriota</taxon>
        <taxon>Cyanophyceae</taxon>
        <taxon>Oscillatoriophycideae</taxon>
        <taxon>Chroococcales</taxon>
        <taxon>Aphanothecaceae</taxon>
        <taxon>Gloeothece</taxon>
        <taxon>Gloeothece verrucosa</taxon>
    </lineage>
</organism>
<dbReference type="HOGENOM" id="CLU_2141752_0_0_3"/>
<keyword evidence="2" id="KW-1185">Reference proteome</keyword>
<dbReference type="EMBL" id="CP002198">
    <property type="protein sequence ID" value="ADN14657.1"/>
    <property type="molecule type" value="Genomic_DNA"/>
</dbReference>
<accession>E0UK21</accession>
<reference evidence="2" key="1">
    <citation type="journal article" date="2011" name="MBio">
        <title>Novel metabolic attributes of the genus Cyanothece, comprising a group of unicellular nitrogen-fixing Cyanobacteria.</title>
        <authorList>
            <person name="Bandyopadhyay A."/>
            <person name="Elvitigala T."/>
            <person name="Welsh E."/>
            <person name="Stockel J."/>
            <person name="Liberton M."/>
            <person name="Min H."/>
            <person name="Sherman L.A."/>
            <person name="Pakrasi H.B."/>
        </authorList>
    </citation>
    <scope>NUCLEOTIDE SEQUENCE [LARGE SCALE GENOMIC DNA]</scope>
    <source>
        <strain evidence="2">PCC 7822</strain>
    </source>
</reference>
<dbReference type="AlphaFoldDB" id="E0UK21"/>
<dbReference type="Proteomes" id="UP000008206">
    <property type="component" value="Chromosome"/>
</dbReference>
<proteinExistence type="predicted"/>
<dbReference type="STRING" id="497965.Cyan7822_2690"/>
<sequence length="112" mass="12851">MSTSEIWTLSYDWKAEGIYSKITIILNSDGTWTAENYNGLWNQSDRTFTLEFNDSKTTYIGSRKDQLIKGTMINDQGMTGCFYMLQEGELSPCIVDILSPKTRNIKNDLIFI</sequence>
<name>E0UK21_GLOV7</name>
<dbReference type="KEGG" id="cyj:Cyan7822_2690"/>
<dbReference type="RefSeq" id="WP_013322762.1">
    <property type="nucleotide sequence ID" value="NC_014501.1"/>
</dbReference>
<evidence type="ECO:0000313" key="2">
    <source>
        <dbReference type="Proteomes" id="UP000008206"/>
    </source>
</evidence>